<name>A0A914CG48_9BILA</name>
<accession>A0A914CG48</accession>
<dbReference type="AlphaFoldDB" id="A0A914CG48"/>
<evidence type="ECO:0000256" key="1">
    <source>
        <dbReference type="SAM" id="MobiDB-lite"/>
    </source>
</evidence>
<sequence length="150" mass="16555">MDSASQQVVKENEINASKVPPSHETTENKPSSVQTSIPSTSESPNICQKFTHAVSNRLLSYKVSESDASATETRISSVTLSVDFNDNKSETNLTREPKGIPDYSTIPSEQLNGQFEKSGAQRLIEEKLKEEQPEDGQEISEIDAARYVVH</sequence>
<evidence type="ECO:0000313" key="2">
    <source>
        <dbReference type="Proteomes" id="UP000887540"/>
    </source>
</evidence>
<reference evidence="3" key="1">
    <citation type="submission" date="2022-11" db="UniProtKB">
        <authorList>
            <consortium name="WormBaseParasite"/>
        </authorList>
    </citation>
    <scope>IDENTIFICATION</scope>
</reference>
<dbReference type="WBParaSite" id="ACRNAN_scaffold10354.g28006.t1">
    <property type="protein sequence ID" value="ACRNAN_scaffold10354.g28006.t1"/>
    <property type="gene ID" value="ACRNAN_scaffold10354.g28006"/>
</dbReference>
<feature type="region of interest" description="Disordered" evidence="1">
    <location>
        <begin position="1"/>
        <end position="44"/>
    </location>
</feature>
<feature type="compositionally biased region" description="Polar residues" evidence="1">
    <location>
        <begin position="28"/>
        <end position="44"/>
    </location>
</feature>
<protein>
    <submittedName>
        <fullName evidence="3">Uncharacterized protein</fullName>
    </submittedName>
</protein>
<feature type="region of interest" description="Disordered" evidence="1">
    <location>
        <begin position="128"/>
        <end position="150"/>
    </location>
</feature>
<feature type="compositionally biased region" description="Acidic residues" evidence="1">
    <location>
        <begin position="132"/>
        <end position="141"/>
    </location>
</feature>
<dbReference type="Proteomes" id="UP000887540">
    <property type="component" value="Unplaced"/>
</dbReference>
<evidence type="ECO:0000313" key="3">
    <source>
        <dbReference type="WBParaSite" id="ACRNAN_scaffold10354.g28006.t1"/>
    </source>
</evidence>
<feature type="region of interest" description="Disordered" evidence="1">
    <location>
        <begin position="88"/>
        <end position="109"/>
    </location>
</feature>
<feature type="compositionally biased region" description="Basic and acidic residues" evidence="1">
    <location>
        <begin position="88"/>
        <end position="99"/>
    </location>
</feature>
<proteinExistence type="predicted"/>
<organism evidence="2 3">
    <name type="scientific">Acrobeloides nanus</name>
    <dbReference type="NCBI Taxonomy" id="290746"/>
    <lineage>
        <taxon>Eukaryota</taxon>
        <taxon>Metazoa</taxon>
        <taxon>Ecdysozoa</taxon>
        <taxon>Nematoda</taxon>
        <taxon>Chromadorea</taxon>
        <taxon>Rhabditida</taxon>
        <taxon>Tylenchina</taxon>
        <taxon>Cephalobomorpha</taxon>
        <taxon>Cephaloboidea</taxon>
        <taxon>Cephalobidae</taxon>
        <taxon>Acrobeloides</taxon>
    </lineage>
</organism>
<keyword evidence="2" id="KW-1185">Reference proteome</keyword>